<reference evidence="5" key="1">
    <citation type="submission" date="2020-07" db="EMBL/GenBank/DDBJ databases">
        <title>Clarias magur genome sequencing, assembly and annotation.</title>
        <authorList>
            <person name="Kushwaha B."/>
            <person name="Kumar R."/>
            <person name="Das P."/>
            <person name="Joshi C.G."/>
            <person name="Kumar D."/>
            <person name="Nagpure N.S."/>
            <person name="Pandey M."/>
            <person name="Agarwal S."/>
            <person name="Srivastava S."/>
            <person name="Singh M."/>
            <person name="Sahoo L."/>
            <person name="Jayasankar P."/>
            <person name="Meher P.K."/>
            <person name="Koringa P.G."/>
            <person name="Iquebal M.A."/>
            <person name="Das S.P."/>
            <person name="Bit A."/>
            <person name="Patnaik S."/>
            <person name="Patel N."/>
            <person name="Shah T.M."/>
            <person name="Hinsu A."/>
            <person name="Jena J.K."/>
        </authorList>
    </citation>
    <scope>NUCLEOTIDE SEQUENCE</scope>
    <source>
        <strain evidence="5">CIFAMagur01</strain>
        <tissue evidence="5">Testis</tissue>
    </source>
</reference>
<feature type="compositionally biased region" description="Low complexity" evidence="3">
    <location>
        <begin position="506"/>
        <end position="531"/>
    </location>
</feature>
<gene>
    <name evidence="5" type="ORF">DAT39_014874</name>
</gene>
<keyword evidence="6" id="KW-1185">Reference proteome</keyword>
<dbReference type="AlphaFoldDB" id="A0A8J4TSC0"/>
<feature type="non-terminal residue" evidence="5">
    <location>
        <position position="1005"/>
    </location>
</feature>
<feature type="region of interest" description="Disordered" evidence="3">
    <location>
        <begin position="607"/>
        <end position="628"/>
    </location>
</feature>
<feature type="coiled-coil region" evidence="2">
    <location>
        <begin position="929"/>
        <end position="1001"/>
    </location>
</feature>
<feature type="compositionally biased region" description="Acidic residues" evidence="3">
    <location>
        <begin position="661"/>
        <end position="693"/>
    </location>
</feature>
<protein>
    <submittedName>
        <fullName evidence="5">Bromodomain adjacent to zinc finger domain protein 2B-like isoform X10</fullName>
    </submittedName>
</protein>
<evidence type="ECO:0000256" key="2">
    <source>
        <dbReference type="SAM" id="Coils"/>
    </source>
</evidence>
<dbReference type="Gene3D" id="3.30.890.10">
    <property type="entry name" value="Methyl-cpg-binding Protein 2, Chain A"/>
    <property type="match status" value="1"/>
</dbReference>
<evidence type="ECO:0000256" key="1">
    <source>
        <dbReference type="ARBA" id="ARBA00004123"/>
    </source>
</evidence>
<feature type="region of interest" description="Disordered" evidence="3">
    <location>
        <begin position="646"/>
        <end position="723"/>
    </location>
</feature>
<feature type="compositionally biased region" description="Low complexity" evidence="3">
    <location>
        <begin position="252"/>
        <end position="275"/>
    </location>
</feature>
<evidence type="ECO:0000259" key="4">
    <source>
        <dbReference type="PROSITE" id="PS50982"/>
    </source>
</evidence>
<feature type="region of interest" description="Disordered" evidence="3">
    <location>
        <begin position="766"/>
        <end position="786"/>
    </location>
</feature>
<dbReference type="OrthoDB" id="21449at2759"/>
<feature type="non-terminal residue" evidence="5">
    <location>
        <position position="1"/>
    </location>
</feature>
<feature type="region of interest" description="Disordered" evidence="3">
    <location>
        <begin position="852"/>
        <end position="897"/>
    </location>
</feature>
<feature type="domain" description="MBD" evidence="4">
    <location>
        <begin position="787"/>
        <end position="862"/>
    </location>
</feature>
<comment type="subcellular location">
    <subcellularLocation>
        <location evidence="1">Nucleus</location>
    </subcellularLocation>
</comment>
<dbReference type="Pfam" id="PF01429">
    <property type="entry name" value="MBD"/>
    <property type="match status" value="1"/>
</dbReference>
<dbReference type="Proteomes" id="UP000727407">
    <property type="component" value="Unassembled WGS sequence"/>
</dbReference>
<dbReference type="PROSITE" id="PS50982">
    <property type="entry name" value="MBD"/>
    <property type="match status" value="1"/>
</dbReference>
<feature type="compositionally biased region" description="Low complexity" evidence="3">
    <location>
        <begin position="410"/>
        <end position="421"/>
    </location>
</feature>
<feature type="region of interest" description="Disordered" evidence="3">
    <location>
        <begin position="506"/>
        <end position="538"/>
    </location>
</feature>
<dbReference type="GO" id="GO:0003677">
    <property type="term" value="F:DNA binding"/>
    <property type="evidence" value="ECO:0007669"/>
    <property type="project" value="InterPro"/>
</dbReference>
<feature type="region of interest" description="Disordered" evidence="3">
    <location>
        <begin position="163"/>
        <end position="371"/>
    </location>
</feature>
<evidence type="ECO:0000256" key="3">
    <source>
        <dbReference type="SAM" id="MobiDB-lite"/>
    </source>
</evidence>
<feature type="compositionally biased region" description="Basic and acidic residues" evidence="3">
    <location>
        <begin position="323"/>
        <end position="338"/>
    </location>
</feature>
<comment type="caution">
    <text evidence="5">The sequence shown here is derived from an EMBL/GenBank/DDBJ whole genome shotgun (WGS) entry which is preliminary data.</text>
</comment>
<dbReference type="PANTHER" id="PTHR45915:SF1">
    <property type="entry name" value="BROMODOMAIN ADJACENT TO ZINC FINGER DOMAIN PROTEIN 2B"/>
    <property type="match status" value="1"/>
</dbReference>
<feature type="compositionally biased region" description="Acidic residues" evidence="3">
    <location>
        <begin position="276"/>
        <end position="303"/>
    </location>
</feature>
<dbReference type="InterPro" id="IPR016177">
    <property type="entry name" value="DNA-bd_dom_sf"/>
</dbReference>
<feature type="compositionally biased region" description="Low complexity" evidence="3">
    <location>
        <begin position="767"/>
        <end position="781"/>
    </location>
</feature>
<name>A0A8J4TSC0_CLAMG</name>
<keyword evidence="2" id="KW-0175">Coiled coil</keyword>
<feature type="compositionally biased region" description="Basic and acidic residues" evidence="3">
    <location>
        <begin position="852"/>
        <end position="872"/>
    </location>
</feature>
<accession>A0A8J4TSC0</accession>
<dbReference type="SUPFAM" id="SSF54171">
    <property type="entry name" value="DNA-binding domain"/>
    <property type="match status" value="1"/>
</dbReference>
<dbReference type="SMART" id="SM00391">
    <property type="entry name" value="MBD"/>
    <property type="match status" value="1"/>
</dbReference>
<dbReference type="EMBL" id="QNUK01000324">
    <property type="protein sequence ID" value="KAF5895408.1"/>
    <property type="molecule type" value="Genomic_DNA"/>
</dbReference>
<proteinExistence type="predicted"/>
<evidence type="ECO:0000313" key="5">
    <source>
        <dbReference type="EMBL" id="KAF5895408.1"/>
    </source>
</evidence>
<feature type="compositionally biased region" description="Pro residues" evidence="3">
    <location>
        <begin position="422"/>
        <end position="443"/>
    </location>
</feature>
<dbReference type="GO" id="GO:0000785">
    <property type="term" value="C:chromatin"/>
    <property type="evidence" value="ECO:0007669"/>
    <property type="project" value="TreeGrafter"/>
</dbReference>
<feature type="region of interest" description="Disordered" evidence="3">
    <location>
        <begin position="1"/>
        <end position="49"/>
    </location>
</feature>
<dbReference type="GO" id="GO:0005634">
    <property type="term" value="C:nucleus"/>
    <property type="evidence" value="ECO:0007669"/>
    <property type="project" value="UniProtKB-SubCell"/>
</dbReference>
<feature type="compositionally biased region" description="Basic and acidic residues" evidence="3">
    <location>
        <begin position="703"/>
        <end position="718"/>
    </location>
</feature>
<feature type="compositionally biased region" description="Low complexity" evidence="3">
    <location>
        <begin position="24"/>
        <end position="49"/>
    </location>
</feature>
<feature type="compositionally biased region" description="Low complexity" evidence="3">
    <location>
        <begin position="195"/>
        <end position="215"/>
    </location>
</feature>
<organism evidence="5 6">
    <name type="scientific">Clarias magur</name>
    <name type="common">Asian catfish</name>
    <name type="synonym">Macropteronotus magur</name>
    <dbReference type="NCBI Taxonomy" id="1594786"/>
    <lineage>
        <taxon>Eukaryota</taxon>
        <taxon>Metazoa</taxon>
        <taxon>Chordata</taxon>
        <taxon>Craniata</taxon>
        <taxon>Vertebrata</taxon>
        <taxon>Euteleostomi</taxon>
        <taxon>Actinopterygii</taxon>
        <taxon>Neopterygii</taxon>
        <taxon>Teleostei</taxon>
        <taxon>Ostariophysi</taxon>
        <taxon>Siluriformes</taxon>
        <taxon>Clariidae</taxon>
        <taxon>Clarias</taxon>
    </lineage>
</organism>
<dbReference type="InterPro" id="IPR001739">
    <property type="entry name" value="Methyl_CpG_DNA-bd"/>
</dbReference>
<feature type="compositionally biased region" description="Polar residues" evidence="3">
    <location>
        <begin position="165"/>
        <end position="181"/>
    </location>
</feature>
<dbReference type="PANTHER" id="PTHR45915">
    <property type="entry name" value="TRANSCRIPTION INTERMEDIARY FACTOR"/>
    <property type="match status" value="1"/>
</dbReference>
<sequence>WKSSDVTELRTLPHNMESGERLASPSSTPVSVHTSSSSSSSSVSPAANAKSSLNHGAAASLAACGPLFGVTGSEQPFSVTSVTSLPSAFPVMAHPAFGLLSPGTARPEFGGLGALGVTAALAAHPQLGAFTEWWRAAEAHGRSPAAFFPPFLGLPPLFAPPLQNHEATPYTSKTLSKSSQGPKGVNGALNGSMVSPSTTKGSASASSSPALNTSSGKPRARKASHHGNSTGELQEKPSQKPKEKKPRKKQTDGSGVSDSESGSSLDSDIEGVSSSDLDDLDGEEDDDDDDDDDQSKDSEESDSEKEPQKKKKLKVMSANLRPSKKEHSRPADSWDLREGSATPEARSQSSPLVVSKSRDRLAQPTSVIQSTGLAINAKALALIGEPQHDSSPPRLCSSPPRPLTITAHQPLPLSLCSSPKPLSVPSPPKPLPLSSSPKPPALSPSPRARGSAHKSQAPPLDSLSSRKLLEGSLSHIADFRLKQSLLVQDQEYPLQLKKQQGLYKISKSSGGISSSSSSSSSSILPPKSSSGHTKPPATQVVAASPGLLLPQTVLGLGHINGIIQSSAQDTPLALTTKPRSDLPVNLSIGGRKDMSVPAPLPALVPASALPARPRASRKNKTPRALEAWKDVSQKHLVKSLVDMFHQGAGEQETPSKKDSDESAEDDDEDDDVDDEEEDEDEEDDSLSESDSNSDSELNGSARKNRDTTETETDGERTPLKLGKNLPLLASTNYSLPDCSPLNLQVIKPSGVATPTILGGSGALTYHSSPSSSYSVGTSPGSGKRKRVMNEDDLKTPLEMGWRRETRIKSAGGRLQGDVAYYAPCGKRLRQYPDVVKGLQWCPLSEDEIIPRIRGMEGRRGRPPNTERPHATADGEGSGSRRRKGRPPNVGHTEFPSPSEAKLLRKLEAQEIARQAAQMKLMRKLEKQALARAAKEARKQQAIMAAEERRKQKEQIKILKQQEKIKRIQQIRMEKELRAQQILEAKRKKREEAANAKILEAEKRLK</sequence>
<evidence type="ECO:0000313" key="6">
    <source>
        <dbReference type="Proteomes" id="UP000727407"/>
    </source>
</evidence>
<feature type="region of interest" description="Disordered" evidence="3">
    <location>
        <begin position="384"/>
        <end position="464"/>
    </location>
</feature>